<keyword evidence="9" id="KW-1185">Reference proteome</keyword>
<gene>
    <name evidence="8" type="ORF">WN71_029200</name>
</gene>
<feature type="transmembrane region" description="Helical" evidence="6">
    <location>
        <begin position="54"/>
        <end position="75"/>
    </location>
</feature>
<dbReference type="EMBL" id="LAVA02000083">
    <property type="protein sequence ID" value="OIJ64247.1"/>
    <property type="molecule type" value="Genomic_DNA"/>
</dbReference>
<protein>
    <submittedName>
        <fullName evidence="8">MFS transporter</fullName>
    </submittedName>
</protein>
<dbReference type="PANTHER" id="PTHR42910:SF1">
    <property type="entry name" value="MAJOR FACILITATOR SUPERFAMILY (MFS) PROFILE DOMAIN-CONTAINING PROTEIN"/>
    <property type="match status" value="1"/>
</dbReference>
<feature type="transmembrane region" description="Helical" evidence="6">
    <location>
        <begin position="144"/>
        <end position="166"/>
    </location>
</feature>
<dbReference type="GO" id="GO:0005886">
    <property type="term" value="C:plasma membrane"/>
    <property type="evidence" value="ECO:0007669"/>
    <property type="project" value="UniProtKB-SubCell"/>
</dbReference>
<dbReference type="AlphaFoldDB" id="A0A1J4NPF9"/>
<dbReference type="InterPro" id="IPR020846">
    <property type="entry name" value="MFS_dom"/>
</dbReference>
<feature type="transmembrane region" description="Helical" evidence="6">
    <location>
        <begin position="283"/>
        <end position="301"/>
    </location>
</feature>
<feature type="transmembrane region" description="Helical" evidence="6">
    <location>
        <begin position="307"/>
        <end position="327"/>
    </location>
</feature>
<evidence type="ECO:0000256" key="3">
    <source>
        <dbReference type="ARBA" id="ARBA00022989"/>
    </source>
</evidence>
<feature type="transmembrane region" description="Helical" evidence="6">
    <location>
        <begin position="226"/>
        <end position="248"/>
    </location>
</feature>
<evidence type="ECO:0000256" key="1">
    <source>
        <dbReference type="ARBA" id="ARBA00004651"/>
    </source>
</evidence>
<dbReference type="STRING" id="1428628.WN71_029200"/>
<reference evidence="8" key="1">
    <citation type="submission" date="2016-10" db="EMBL/GenBank/DDBJ databases">
        <title>Genome sequence of Streptomyces mangrovisoli MUSC 149.</title>
        <authorList>
            <person name="Lee L.-H."/>
            <person name="Ser H.-L."/>
        </authorList>
    </citation>
    <scope>NUCLEOTIDE SEQUENCE [LARGE SCALE GENOMIC DNA]</scope>
    <source>
        <strain evidence="8">MUSC 149</strain>
    </source>
</reference>
<dbReference type="Gene3D" id="1.20.1250.20">
    <property type="entry name" value="MFS general substrate transporter like domains"/>
    <property type="match status" value="1"/>
</dbReference>
<feature type="transmembrane region" description="Helical" evidence="6">
    <location>
        <begin position="254"/>
        <end position="271"/>
    </location>
</feature>
<dbReference type="PROSITE" id="PS50850">
    <property type="entry name" value="MFS"/>
    <property type="match status" value="1"/>
</dbReference>
<evidence type="ECO:0000313" key="9">
    <source>
        <dbReference type="Proteomes" id="UP000034196"/>
    </source>
</evidence>
<sequence>MSAGPPVAPSPTLGPRLTLLLSVACGVAVATIYFPQAISPLIADDLRVSPESAALVVTCAQLGYAAGIFLLVPLGDRLRHRGLVTTLLLTTCAALVLAGTATTLPVLAAAGALAGTTTVVPQILIPMAAGLAAPERRGAVTGTLLSGLLGGILLARTFSGTLGAWLGWRAPYLVAAGLMLALAAALAAALPTTAPSTDQPYPALLATPLRLLRTEPSLRRSALNQVLTFAAFSAAWTAVALCLTGPVYGLGTPAVGVLALVGAAGMFATPVAGRRTDRRGPDAVNLVCTVGAVAAGALLLTGRLGGAVGLAGLGAGMLLLDVAVQSGQVANQARIFALRPEARARLNTAYMTCAFLGGSAGSWLGVRAYSAFGWNGVCGLVMAAPGLALLRTALRARPSATAPETASEADPADAAAPASATDPDDVPTAR</sequence>
<keyword evidence="3 6" id="KW-1133">Transmembrane helix</keyword>
<name>A0A1J4NPF9_9ACTN</name>
<keyword evidence="4 6" id="KW-0472">Membrane</keyword>
<dbReference type="Pfam" id="PF07690">
    <property type="entry name" value="MFS_1"/>
    <property type="match status" value="1"/>
</dbReference>
<evidence type="ECO:0000256" key="2">
    <source>
        <dbReference type="ARBA" id="ARBA00022692"/>
    </source>
</evidence>
<feature type="transmembrane region" description="Helical" evidence="6">
    <location>
        <begin position="17"/>
        <end position="34"/>
    </location>
</feature>
<accession>A0A1J4NPF9</accession>
<feature type="region of interest" description="Disordered" evidence="5">
    <location>
        <begin position="400"/>
        <end position="430"/>
    </location>
</feature>
<proteinExistence type="predicted"/>
<evidence type="ECO:0000259" key="7">
    <source>
        <dbReference type="PROSITE" id="PS50850"/>
    </source>
</evidence>
<feature type="transmembrane region" description="Helical" evidence="6">
    <location>
        <begin position="372"/>
        <end position="390"/>
    </location>
</feature>
<dbReference type="Proteomes" id="UP000034196">
    <property type="component" value="Unassembled WGS sequence"/>
</dbReference>
<feature type="transmembrane region" description="Helical" evidence="6">
    <location>
        <begin position="172"/>
        <end position="190"/>
    </location>
</feature>
<keyword evidence="2 6" id="KW-0812">Transmembrane</keyword>
<dbReference type="GO" id="GO:0022857">
    <property type="term" value="F:transmembrane transporter activity"/>
    <property type="evidence" value="ECO:0007669"/>
    <property type="project" value="InterPro"/>
</dbReference>
<evidence type="ECO:0000256" key="6">
    <source>
        <dbReference type="SAM" id="Phobius"/>
    </source>
</evidence>
<dbReference type="SUPFAM" id="SSF103473">
    <property type="entry name" value="MFS general substrate transporter"/>
    <property type="match status" value="1"/>
</dbReference>
<comment type="caution">
    <text evidence="8">The sequence shown here is derived from an EMBL/GenBank/DDBJ whole genome shotgun (WGS) entry which is preliminary data.</text>
</comment>
<feature type="transmembrane region" description="Helical" evidence="6">
    <location>
        <begin position="82"/>
        <end position="101"/>
    </location>
</feature>
<feature type="compositionally biased region" description="Low complexity" evidence="5">
    <location>
        <begin position="400"/>
        <end position="421"/>
    </location>
</feature>
<evidence type="ECO:0000313" key="8">
    <source>
        <dbReference type="EMBL" id="OIJ64247.1"/>
    </source>
</evidence>
<dbReference type="CDD" id="cd17324">
    <property type="entry name" value="MFS_NepI_like"/>
    <property type="match status" value="1"/>
</dbReference>
<organism evidence="8 9">
    <name type="scientific">Streptomyces mangrovisoli</name>
    <dbReference type="NCBI Taxonomy" id="1428628"/>
    <lineage>
        <taxon>Bacteria</taxon>
        <taxon>Bacillati</taxon>
        <taxon>Actinomycetota</taxon>
        <taxon>Actinomycetes</taxon>
        <taxon>Kitasatosporales</taxon>
        <taxon>Streptomycetaceae</taxon>
        <taxon>Streptomyces</taxon>
    </lineage>
</organism>
<feature type="transmembrane region" description="Helical" evidence="6">
    <location>
        <begin position="348"/>
        <end position="366"/>
    </location>
</feature>
<comment type="subcellular location">
    <subcellularLocation>
        <location evidence="1">Cell membrane</location>
        <topology evidence="1">Multi-pass membrane protein</topology>
    </subcellularLocation>
</comment>
<feature type="domain" description="Major facilitator superfamily (MFS) profile" evidence="7">
    <location>
        <begin position="17"/>
        <end position="401"/>
    </location>
</feature>
<dbReference type="RefSeq" id="WP_046592668.1">
    <property type="nucleotide sequence ID" value="NZ_LAVA02000083.1"/>
</dbReference>
<evidence type="ECO:0000256" key="5">
    <source>
        <dbReference type="SAM" id="MobiDB-lite"/>
    </source>
</evidence>
<feature type="transmembrane region" description="Helical" evidence="6">
    <location>
        <begin position="107"/>
        <end position="132"/>
    </location>
</feature>
<evidence type="ECO:0000256" key="4">
    <source>
        <dbReference type="ARBA" id="ARBA00023136"/>
    </source>
</evidence>
<dbReference type="PANTHER" id="PTHR42910">
    <property type="entry name" value="TRANSPORTER SCO4007-RELATED"/>
    <property type="match status" value="1"/>
</dbReference>
<dbReference type="InterPro" id="IPR011701">
    <property type="entry name" value="MFS"/>
</dbReference>
<dbReference type="InterPro" id="IPR036259">
    <property type="entry name" value="MFS_trans_sf"/>
</dbReference>